<dbReference type="GO" id="GO:0008270">
    <property type="term" value="F:zinc ion binding"/>
    <property type="evidence" value="ECO:0007669"/>
    <property type="project" value="UniProtKB-KW"/>
</dbReference>
<keyword evidence="8" id="KW-0539">Nucleus</keyword>
<proteinExistence type="inferred from homology"/>
<dbReference type="OrthoDB" id="273123at2759"/>
<dbReference type="PANTHER" id="PTHR13454">
    <property type="entry name" value="PROTEIN MCM10 HOMOLOG"/>
    <property type="match status" value="1"/>
</dbReference>
<dbReference type="InterPro" id="IPR056791">
    <property type="entry name" value="Znf_Mcm10_C"/>
</dbReference>
<dbReference type="AlphaFoldDB" id="A0A0K2VC38"/>
<evidence type="ECO:0000256" key="6">
    <source>
        <dbReference type="ARBA" id="ARBA00022771"/>
    </source>
</evidence>
<evidence type="ECO:0000259" key="10">
    <source>
        <dbReference type="SMART" id="SM01280"/>
    </source>
</evidence>
<feature type="compositionally biased region" description="Basic and acidic residues" evidence="9">
    <location>
        <begin position="17"/>
        <end position="27"/>
    </location>
</feature>
<dbReference type="Pfam" id="PF09332">
    <property type="entry name" value="Mcm10"/>
    <property type="match status" value="1"/>
</dbReference>
<name>A0A0K2VC38_LEPSM</name>
<evidence type="ECO:0000313" key="11">
    <source>
        <dbReference type="EMBL" id="CDW47486.1"/>
    </source>
</evidence>
<dbReference type="InterPro" id="IPR040184">
    <property type="entry name" value="Mcm10"/>
</dbReference>
<dbReference type="Pfam" id="PF22379">
    <property type="entry name" value="OB_MCM10"/>
    <property type="match status" value="1"/>
</dbReference>
<dbReference type="InterPro" id="IPR055065">
    <property type="entry name" value="OB_MCM10"/>
</dbReference>
<feature type="region of interest" description="Disordered" evidence="9">
    <location>
        <begin position="71"/>
        <end position="91"/>
    </location>
</feature>
<feature type="domain" description="Replication factor Mcm10 C-terminal" evidence="10">
    <location>
        <begin position="504"/>
        <end position="814"/>
    </location>
</feature>
<comment type="similarity">
    <text evidence="2">Belongs to the MCM10 family.</text>
</comment>
<evidence type="ECO:0000256" key="4">
    <source>
        <dbReference type="ARBA" id="ARBA00022705"/>
    </source>
</evidence>
<dbReference type="InterPro" id="IPR015408">
    <property type="entry name" value="Znf_Mcm10/DnaG"/>
</dbReference>
<evidence type="ECO:0000256" key="7">
    <source>
        <dbReference type="ARBA" id="ARBA00022833"/>
    </source>
</evidence>
<dbReference type="Pfam" id="PF09329">
    <property type="entry name" value="zf-primase"/>
    <property type="match status" value="1"/>
</dbReference>
<dbReference type="PANTHER" id="PTHR13454:SF11">
    <property type="entry name" value="PROTEIN MCM10 HOMOLOG"/>
    <property type="match status" value="1"/>
</dbReference>
<dbReference type="EMBL" id="HACA01030125">
    <property type="protein sequence ID" value="CDW47486.1"/>
    <property type="molecule type" value="Transcribed_RNA"/>
</dbReference>
<reference evidence="11" key="1">
    <citation type="submission" date="2014-05" db="EMBL/GenBank/DDBJ databases">
        <authorList>
            <person name="Chronopoulou M."/>
        </authorList>
    </citation>
    <scope>NUCLEOTIDE SEQUENCE</scope>
    <source>
        <tissue evidence="11">Whole organism</tissue>
    </source>
</reference>
<keyword evidence="4" id="KW-0235">DNA replication</keyword>
<dbReference type="InterPro" id="IPR015411">
    <property type="entry name" value="Rep_factor_Mcm10_C"/>
</dbReference>
<dbReference type="GO" id="GO:0003697">
    <property type="term" value="F:single-stranded DNA binding"/>
    <property type="evidence" value="ECO:0007669"/>
    <property type="project" value="InterPro"/>
</dbReference>
<evidence type="ECO:0000256" key="9">
    <source>
        <dbReference type="SAM" id="MobiDB-lite"/>
    </source>
</evidence>
<keyword evidence="6" id="KW-0863">Zinc-finger</keyword>
<dbReference type="GO" id="GO:0043596">
    <property type="term" value="C:nuclear replication fork"/>
    <property type="evidence" value="ECO:0007669"/>
    <property type="project" value="TreeGrafter"/>
</dbReference>
<sequence length="827" mass="92282">MADLDDLCDLLDEETEEIQHEENREGPSVDSEVDPDEAELLSMLEKVKEMKAKVAAKKKTKAPTIAEIDLFQKDPSPDKPSAGSPFIDKPNKPIKLFQKTQDFGPALPERKTRIITGDEKKELMNRITVADSKVVRNDLDMSSDEEDENPMKANYNECGKQIKKQLDDKQISSFLGNSQVGFNKIQGSSINLSNSSKNKKLPSNLLVEKNSKIRINNPIITQTQLDLNLINRSFISIYRLKNAISRNEMEGKDWTTMGVIFYKNSQTSKNGNTYTMWKMSDLSGAEPVIITVMLFGRAHAVHYKMPMNKVVGLLNPKVLESRSGGGSLATLSVDHPDKVMEMGDSLDVGRCKGNKHDGSICNNLVNLADCEFCSYHIKKAYKSMSAKRADIQSSFSGPGDARSRIMSKIAPKGEIFGGGQVLNQGMNHRAAKSNSKLIMKDTEALKTLGLIPSEINTQMKKQKAFTKAKLLTKTNESTLISESEKEVMKKVLNEGVSEDLATRLLVPSPGARVLLKHLTKNAEIEQEKEAVEKGSVKTAKFLISDHKKKLKREAEAQKTIEERKNLVQKSIASIPKIGRGFSSNDGFIDLGSSSSLSPSNDSKLKALLALKGKKLQKVNPNNVKRKRLSDEYIKSSKNKVAKVLNQQETNTTSNPERQILKGINGSVINEAKLEELKNMKSKNAILADEDEMIQRDKYFDVLEKKDAMEEKMVNTKEIEVKAVNCSECNYTAYAQSDLCKDRGHRVKFMTAKKRFFECAKCSSRTTSLEKYPKKTCDNCGNSGWKRAGMMKEKKAILEHEKLVIRGAEQKFIGAHTSSSKMNLDSIQ</sequence>
<organism evidence="11">
    <name type="scientific">Lepeophtheirus salmonis</name>
    <name type="common">Salmon louse</name>
    <name type="synonym">Caligus salmonis</name>
    <dbReference type="NCBI Taxonomy" id="72036"/>
    <lineage>
        <taxon>Eukaryota</taxon>
        <taxon>Metazoa</taxon>
        <taxon>Ecdysozoa</taxon>
        <taxon>Arthropoda</taxon>
        <taxon>Crustacea</taxon>
        <taxon>Multicrustacea</taxon>
        <taxon>Hexanauplia</taxon>
        <taxon>Copepoda</taxon>
        <taxon>Siphonostomatoida</taxon>
        <taxon>Caligidae</taxon>
        <taxon>Lepeophtheirus</taxon>
    </lineage>
</organism>
<dbReference type="Pfam" id="PF24863">
    <property type="entry name" value="zf-CCCH_Mcm10"/>
    <property type="match status" value="1"/>
</dbReference>
<dbReference type="InterPro" id="IPR012340">
    <property type="entry name" value="NA-bd_OB-fold"/>
</dbReference>
<keyword evidence="7" id="KW-0862">Zinc</keyword>
<evidence type="ECO:0000256" key="3">
    <source>
        <dbReference type="ARBA" id="ARBA00017770"/>
    </source>
</evidence>
<dbReference type="GO" id="GO:0006270">
    <property type="term" value="P:DNA replication initiation"/>
    <property type="evidence" value="ECO:0007669"/>
    <property type="project" value="InterPro"/>
</dbReference>
<comment type="subcellular location">
    <subcellularLocation>
        <location evidence="1">Nucleus</location>
    </subcellularLocation>
</comment>
<evidence type="ECO:0000256" key="1">
    <source>
        <dbReference type="ARBA" id="ARBA00004123"/>
    </source>
</evidence>
<keyword evidence="5" id="KW-0479">Metal-binding</keyword>
<dbReference type="SMART" id="SM01280">
    <property type="entry name" value="Mcm10"/>
    <property type="match status" value="1"/>
</dbReference>
<protein>
    <recommendedName>
        <fullName evidence="3">Protein MCM10 homolog</fullName>
    </recommendedName>
</protein>
<evidence type="ECO:0000256" key="5">
    <source>
        <dbReference type="ARBA" id="ARBA00022723"/>
    </source>
</evidence>
<evidence type="ECO:0000256" key="2">
    <source>
        <dbReference type="ARBA" id="ARBA00009679"/>
    </source>
</evidence>
<evidence type="ECO:0000256" key="8">
    <source>
        <dbReference type="ARBA" id="ARBA00023242"/>
    </source>
</evidence>
<feature type="region of interest" description="Disordered" evidence="9">
    <location>
        <begin position="15"/>
        <end position="35"/>
    </location>
</feature>
<accession>A0A0K2VC38</accession>
<dbReference type="GO" id="GO:0003688">
    <property type="term" value="F:DNA replication origin binding"/>
    <property type="evidence" value="ECO:0007669"/>
    <property type="project" value="TreeGrafter"/>
</dbReference>
<dbReference type="Gene3D" id="2.40.50.140">
    <property type="entry name" value="Nucleic acid-binding proteins"/>
    <property type="match status" value="1"/>
</dbReference>